<organism evidence="2 3">
    <name type="scientific">Madurella fahalii</name>
    <dbReference type="NCBI Taxonomy" id="1157608"/>
    <lineage>
        <taxon>Eukaryota</taxon>
        <taxon>Fungi</taxon>
        <taxon>Dikarya</taxon>
        <taxon>Ascomycota</taxon>
        <taxon>Pezizomycotina</taxon>
        <taxon>Sordariomycetes</taxon>
        <taxon>Sordariomycetidae</taxon>
        <taxon>Sordariales</taxon>
        <taxon>Sordariales incertae sedis</taxon>
        <taxon>Madurella</taxon>
    </lineage>
</organism>
<gene>
    <name evidence="2" type="ORF">MFIFM68171_04641</name>
</gene>
<accession>A0ABQ0G9I5</accession>
<dbReference type="Gene3D" id="2.130.10.10">
    <property type="entry name" value="YVTN repeat-like/Quinoprotein amine dehydrogenase"/>
    <property type="match status" value="1"/>
</dbReference>
<dbReference type="InterPro" id="IPR001680">
    <property type="entry name" value="WD40_rpt"/>
</dbReference>
<dbReference type="Proteomes" id="UP001628179">
    <property type="component" value="Unassembled WGS sequence"/>
</dbReference>
<evidence type="ECO:0000256" key="1">
    <source>
        <dbReference type="PROSITE-ProRule" id="PRU00221"/>
    </source>
</evidence>
<feature type="repeat" description="WD" evidence="1">
    <location>
        <begin position="24"/>
        <end position="56"/>
    </location>
</feature>
<dbReference type="SUPFAM" id="SSF50978">
    <property type="entry name" value="WD40 repeat-like"/>
    <property type="match status" value="1"/>
</dbReference>
<reference evidence="2 3" key="1">
    <citation type="submission" date="2024-09" db="EMBL/GenBank/DDBJ databases">
        <title>Itraconazole resistance in Madurella fahalii resulting from another homologue of gene encoding cytochrome P450 14-alpha sterol demethylase (CYP51).</title>
        <authorList>
            <person name="Yoshioka I."/>
            <person name="Fahal A.H."/>
            <person name="Kaneko S."/>
            <person name="Yaguchi T."/>
        </authorList>
    </citation>
    <scope>NUCLEOTIDE SEQUENCE [LARGE SCALE GENOMIC DNA]</scope>
    <source>
        <strain evidence="2 3">IFM 68171</strain>
    </source>
</reference>
<keyword evidence="1" id="KW-0853">WD repeat</keyword>
<dbReference type="InterPro" id="IPR015943">
    <property type="entry name" value="WD40/YVTN_repeat-like_dom_sf"/>
</dbReference>
<dbReference type="InterPro" id="IPR036322">
    <property type="entry name" value="WD40_repeat_dom_sf"/>
</dbReference>
<name>A0ABQ0G9I5_9PEZI</name>
<dbReference type="EMBL" id="BAAFSV010000002">
    <property type="protein sequence ID" value="GAB1314431.1"/>
    <property type="molecule type" value="Genomic_DNA"/>
</dbReference>
<proteinExistence type="predicted"/>
<dbReference type="PROSITE" id="PS50082">
    <property type="entry name" value="WD_REPEATS_2"/>
    <property type="match status" value="1"/>
</dbReference>
<evidence type="ECO:0000313" key="2">
    <source>
        <dbReference type="EMBL" id="GAB1314431.1"/>
    </source>
</evidence>
<dbReference type="RefSeq" id="XP_070916162.1">
    <property type="nucleotide sequence ID" value="XM_071060061.1"/>
</dbReference>
<protein>
    <submittedName>
        <fullName evidence="2">Uncharacterized protein</fullName>
    </submittedName>
</protein>
<dbReference type="GeneID" id="98175384"/>
<evidence type="ECO:0000313" key="3">
    <source>
        <dbReference type="Proteomes" id="UP001628179"/>
    </source>
</evidence>
<keyword evidence="3" id="KW-1185">Reference proteome</keyword>
<comment type="caution">
    <text evidence="2">The sequence shown here is derived from an EMBL/GenBank/DDBJ whole genome shotgun (WGS) entry which is preliminary data.</text>
</comment>
<sequence>MVTCGVDGKVYTWTRDGVLVGTPHAAHEAPVRAVIPIGGRVVLTVGSSDGLIKVWDWVNAGGRKRWLFDLASGFYLITTVATGFGKLAISSREEDGGLHQVRVWDQEEILKTALMHLDREGDE</sequence>